<dbReference type="PROSITE" id="PS51257">
    <property type="entry name" value="PROKAR_LIPOPROTEIN"/>
    <property type="match status" value="1"/>
</dbReference>
<proteinExistence type="predicted"/>
<dbReference type="Pfam" id="PF14302">
    <property type="entry name" value="DUF4377"/>
    <property type="match status" value="1"/>
</dbReference>
<evidence type="ECO:0000256" key="1">
    <source>
        <dbReference type="SAM" id="SignalP"/>
    </source>
</evidence>
<dbReference type="AlphaFoldDB" id="A0A3M7L7L4"/>
<protein>
    <submittedName>
        <fullName evidence="3">DUF4377 domain-containing protein</fullName>
    </submittedName>
</protein>
<feature type="chain" id="PRO_5018040238" evidence="1">
    <location>
        <begin position="22"/>
        <end position="136"/>
    </location>
</feature>
<evidence type="ECO:0000313" key="3">
    <source>
        <dbReference type="EMBL" id="RMZ58751.1"/>
    </source>
</evidence>
<name>A0A3M7L7L4_9FLAO</name>
<evidence type="ECO:0000259" key="2">
    <source>
        <dbReference type="Pfam" id="PF14302"/>
    </source>
</evidence>
<comment type="caution">
    <text evidence="3">The sequence shown here is derived from an EMBL/GenBank/DDBJ whole genome shotgun (WGS) entry which is preliminary data.</text>
</comment>
<feature type="domain" description="DUF4377" evidence="2">
    <location>
        <begin position="60"/>
        <end position="133"/>
    </location>
</feature>
<accession>A0A3M7L7L4</accession>
<sequence length="136" mass="15400">MKIFTVVSLSLIALTFLSCNTNDNDDLSNLTSKNTQSQSGMISKVKMVDWQDGEEKVIIVGPNKQSCVGAYPMECLQIKENQEDNWTNFYDGINGFDYEPGYEYVIKVRPEADPYRPSDSGFFVYTLVEVISKTEI</sequence>
<dbReference type="EMBL" id="QWIV01000014">
    <property type="protein sequence ID" value="RMZ58751.1"/>
    <property type="molecule type" value="Genomic_DNA"/>
</dbReference>
<dbReference type="Proteomes" id="UP000267524">
    <property type="component" value="Unassembled WGS sequence"/>
</dbReference>
<keyword evidence="4" id="KW-1185">Reference proteome</keyword>
<dbReference type="InterPro" id="IPR025485">
    <property type="entry name" value="DUF4377"/>
</dbReference>
<gene>
    <name evidence="3" type="ORF">D1632_14285</name>
</gene>
<evidence type="ECO:0000313" key="4">
    <source>
        <dbReference type="Proteomes" id="UP000267524"/>
    </source>
</evidence>
<reference evidence="3 4" key="1">
    <citation type="submission" date="2018-08" db="EMBL/GenBank/DDBJ databases">
        <title>Chryseobacterium nematophagum: a novel matrix digesting pathogen of nematodes.</title>
        <authorList>
            <person name="Page A."/>
            <person name="Roberts M."/>
            <person name="Felix M.-A."/>
            <person name="Weir W."/>
        </authorList>
    </citation>
    <scope>NUCLEOTIDE SEQUENCE [LARGE SCALE GENOMIC DNA]</scope>
    <source>
        <strain evidence="3 4">JUb275</strain>
    </source>
</reference>
<feature type="signal peptide" evidence="1">
    <location>
        <begin position="1"/>
        <end position="21"/>
    </location>
</feature>
<keyword evidence="1" id="KW-0732">Signal</keyword>
<organism evidence="3 4">
    <name type="scientific">Chryseobacterium nematophagum</name>
    <dbReference type="NCBI Taxonomy" id="2305228"/>
    <lineage>
        <taxon>Bacteria</taxon>
        <taxon>Pseudomonadati</taxon>
        <taxon>Bacteroidota</taxon>
        <taxon>Flavobacteriia</taxon>
        <taxon>Flavobacteriales</taxon>
        <taxon>Weeksellaceae</taxon>
        <taxon>Chryseobacterium group</taxon>
        <taxon>Chryseobacterium</taxon>
    </lineage>
</organism>